<keyword evidence="5 7" id="KW-0067">ATP-binding</keyword>
<proteinExistence type="inferred from homology"/>
<dbReference type="PANTHER" id="PTHR43776:SF7">
    <property type="entry name" value="D,D-DIPEPTIDE TRANSPORT ATP-BINDING PROTEIN DDPF-RELATED"/>
    <property type="match status" value="1"/>
</dbReference>
<dbReference type="Gene3D" id="3.40.50.300">
    <property type="entry name" value="P-loop containing nucleotide triphosphate hydrolases"/>
    <property type="match status" value="1"/>
</dbReference>
<evidence type="ECO:0000259" key="6">
    <source>
        <dbReference type="PROSITE" id="PS50893"/>
    </source>
</evidence>
<dbReference type="InterPro" id="IPR017871">
    <property type="entry name" value="ABC_transporter-like_CS"/>
</dbReference>
<evidence type="ECO:0000313" key="7">
    <source>
        <dbReference type="EMBL" id="MDT0683077.1"/>
    </source>
</evidence>
<dbReference type="Pfam" id="PF00005">
    <property type="entry name" value="ABC_tran"/>
    <property type="match status" value="1"/>
</dbReference>
<comment type="caution">
    <text evidence="7">The sequence shown here is derived from an EMBL/GenBank/DDBJ whole genome shotgun (WGS) entry which is preliminary data.</text>
</comment>
<comment type="similarity">
    <text evidence="2">Belongs to the ABC transporter superfamily.</text>
</comment>
<dbReference type="GO" id="GO:0005524">
    <property type="term" value="F:ATP binding"/>
    <property type="evidence" value="ECO:0007669"/>
    <property type="project" value="UniProtKB-KW"/>
</dbReference>
<feature type="domain" description="ABC transporter" evidence="6">
    <location>
        <begin position="13"/>
        <end position="267"/>
    </location>
</feature>
<organism evidence="7 8">
    <name type="scientific">Tropicimonas omnivorans</name>
    <dbReference type="NCBI Taxonomy" id="3075590"/>
    <lineage>
        <taxon>Bacteria</taxon>
        <taxon>Pseudomonadati</taxon>
        <taxon>Pseudomonadota</taxon>
        <taxon>Alphaproteobacteria</taxon>
        <taxon>Rhodobacterales</taxon>
        <taxon>Roseobacteraceae</taxon>
        <taxon>Tropicimonas</taxon>
    </lineage>
</organism>
<name>A0ABU3DH83_9RHOB</name>
<reference evidence="7 8" key="1">
    <citation type="submission" date="2023-09" db="EMBL/GenBank/DDBJ databases">
        <authorList>
            <person name="Rey-Velasco X."/>
        </authorList>
    </citation>
    <scope>NUCLEOTIDE SEQUENCE [LARGE SCALE GENOMIC DNA]</scope>
    <source>
        <strain evidence="7 8">F158</strain>
    </source>
</reference>
<dbReference type="Pfam" id="PF08352">
    <property type="entry name" value="oligo_HPY"/>
    <property type="match status" value="1"/>
</dbReference>
<dbReference type="InterPro" id="IPR013563">
    <property type="entry name" value="Oligopep_ABC_C"/>
</dbReference>
<dbReference type="EMBL" id="JAVRHL010000002">
    <property type="protein sequence ID" value="MDT0683077.1"/>
    <property type="molecule type" value="Genomic_DNA"/>
</dbReference>
<dbReference type="InterPro" id="IPR003593">
    <property type="entry name" value="AAA+_ATPase"/>
</dbReference>
<evidence type="ECO:0000313" key="8">
    <source>
        <dbReference type="Proteomes" id="UP001265259"/>
    </source>
</evidence>
<keyword evidence="4" id="KW-0547">Nucleotide-binding</keyword>
<dbReference type="PROSITE" id="PS00211">
    <property type="entry name" value="ABC_TRANSPORTER_1"/>
    <property type="match status" value="1"/>
</dbReference>
<evidence type="ECO:0000256" key="5">
    <source>
        <dbReference type="ARBA" id="ARBA00022840"/>
    </source>
</evidence>
<evidence type="ECO:0000256" key="4">
    <source>
        <dbReference type="ARBA" id="ARBA00022741"/>
    </source>
</evidence>
<accession>A0ABU3DH83</accession>
<dbReference type="PROSITE" id="PS50893">
    <property type="entry name" value="ABC_TRANSPORTER_2"/>
    <property type="match status" value="1"/>
</dbReference>
<dbReference type="PANTHER" id="PTHR43776">
    <property type="entry name" value="TRANSPORT ATP-BINDING PROTEIN"/>
    <property type="match status" value="1"/>
</dbReference>
<dbReference type="CDD" id="cd03257">
    <property type="entry name" value="ABC_NikE_OppD_transporters"/>
    <property type="match status" value="1"/>
</dbReference>
<dbReference type="InterPro" id="IPR027417">
    <property type="entry name" value="P-loop_NTPase"/>
</dbReference>
<evidence type="ECO:0000256" key="1">
    <source>
        <dbReference type="ARBA" id="ARBA00004417"/>
    </source>
</evidence>
<comment type="subcellular location">
    <subcellularLocation>
        <location evidence="1">Cell inner membrane</location>
        <topology evidence="1">Peripheral membrane protein</topology>
    </subcellularLocation>
</comment>
<dbReference type="SUPFAM" id="SSF52540">
    <property type="entry name" value="P-loop containing nucleoside triphosphate hydrolases"/>
    <property type="match status" value="1"/>
</dbReference>
<evidence type="ECO:0000256" key="3">
    <source>
        <dbReference type="ARBA" id="ARBA00022448"/>
    </source>
</evidence>
<protein>
    <submittedName>
        <fullName evidence="7">ATP-binding cassette domain-containing protein</fullName>
    </submittedName>
</protein>
<dbReference type="Proteomes" id="UP001265259">
    <property type="component" value="Unassembled WGS sequence"/>
</dbReference>
<keyword evidence="8" id="KW-1185">Reference proteome</keyword>
<sequence length="333" mass="36222">MTEVTAQRAEPILEVAGLRRTYGDAPGMLARMLRQPARRVRAVDGVDLRLRPGETMALVGESGCGKSTVARCVAGLESPSAGTVRYSGETMERIARRALPARKDVQMVFQDPYSSLNPRWPVGRSIAEPMQVLGLETGRDAAQARVAELLSQVGLAPEDAEKFPHQFSGGQRQRVAIARALSTRPKVIICDEPTSALDVSVQAQILNMMKDLQEEYGLAYLFITHDLGVVDHMADRVAIMYLGRIVEIGSREAIFARPRHPYTRMLMDAVPRLDEVTAGAPPLGELPDPANPPSGCAFRTRCPWAIAACAETVPPLEEVDGRRAACLRSGEVA</sequence>
<dbReference type="InterPro" id="IPR003439">
    <property type="entry name" value="ABC_transporter-like_ATP-bd"/>
</dbReference>
<dbReference type="RefSeq" id="WP_311691205.1">
    <property type="nucleotide sequence ID" value="NZ_JAVRHL010000002.1"/>
</dbReference>
<dbReference type="InterPro" id="IPR050319">
    <property type="entry name" value="ABC_transp_ATP-bind"/>
</dbReference>
<evidence type="ECO:0000256" key="2">
    <source>
        <dbReference type="ARBA" id="ARBA00005417"/>
    </source>
</evidence>
<gene>
    <name evidence="7" type="ORF">RM543_10300</name>
</gene>
<keyword evidence="3" id="KW-0813">Transport</keyword>
<dbReference type="SMART" id="SM00382">
    <property type="entry name" value="AAA"/>
    <property type="match status" value="1"/>
</dbReference>
<dbReference type="NCBIfam" id="TIGR01727">
    <property type="entry name" value="oligo_HPY"/>
    <property type="match status" value="1"/>
</dbReference>